<name>A0A2Z2NRD1_9GAMM</name>
<dbReference type="InterPro" id="IPR039424">
    <property type="entry name" value="SBP_5"/>
</dbReference>
<dbReference type="EMBL" id="CP018632">
    <property type="protein sequence ID" value="ASJ74066.1"/>
    <property type="molecule type" value="Genomic_DNA"/>
</dbReference>
<dbReference type="AlphaFoldDB" id="A0A2Z2NRD1"/>
<dbReference type="PANTHER" id="PTHR30290:SF62">
    <property type="entry name" value="OLIGOPEPTIDE ABC TRANSPORTER, PERIPLASMIC OLIGOPEPTIDE-BINDING PROTEIN"/>
    <property type="match status" value="1"/>
</dbReference>
<protein>
    <submittedName>
        <fullName evidence="2">Putative ABC transporter-binding protein</fullName>
    </submittedName>
</protein>
<dbReference type="InterPro" id="IPR000914">
    <property type="entry name" value="SBP_5_dom"/>
</dbReference>
<reference evidence="2 3" key="1">
    <citation type="submission" date="2016-12" db="EMBL/GenBank/DDBJ databases">
        <authorList>
            <person name="Song W.-J."/>
            <person name="Kurnit D.M."/>
        </authorList>
    </citation>
    <scope>NUCLEOTIDE SEQUENCE [LARGE SCALE GENOMIC DNA]</scope>
    <source>
        <strain evidence="2 3">IMCC3135</strain>
    </source>
</reference>
<dbReference type="GO" id="GO:0015833">
    <property type="term" value="P:peptide transport"/>
    <property type="evidence" value="ECO:0007669"/>
    <property type="project" value="TreeGrafter"/>
</dbReference>
<dbReference type="GO" id="GO:1904680">
    <property type="term" value="F:peptide transmembrane transporter activity"/>
    <property type="evidence" value="ECO:0007669"/>
    <property type="project" value="TreeGrafter"/>
</dbReference>
<dbReference type="CDD" id="cd08500">
    <property type="entry name" value="PBP2_NikA_DppA_OppA_like_4"/>
    <property type="match status" value="1"/>
</dbReference>
<dbReference type="PANTHER" id="PTHR30290">
    <property type="entry name" value="PERIPLASMIC BINDING COMPONENT OF ABC TRANSPORTER"/>
    <property type="match status" value="1"/>
</dbReference>
<sequence>MTTKNNKIKYLETGVAGAIMAFATVMPAYAYEQAPSLDEQVQAGTLPAVDERLPKEPLVLEVVEQPGEYGGTLRRAILGGGDQHNLVRTIGSDNLVRWDANWTEVRPNIAKSWEVSADASSFIFELREGMRWSDGAPFNADDIMFWYEDIFLNSDLTPNKDPTFIGSTGPVKVSKIDDYKVEFNFGSPNGLFLQNMAYGFGYHVTAYPKHYLSQFMEKYNPDLQTLVDAEPAAADWIQLFNLKAGPMDTPLFWQNPDRPTLHAWNLRNAYGSTERVVAERNPYYYKVDEKGQQLPYIDRITYDQVEDVETILLKAFNGEIDYMLRHVGRPANKASLTDNMERGKYHFFDVGDLPGNIMILMLNLNHPDPVKREVINNKDFRIGLSHAVNRQEIIDLLYFGAAIPAQTAPREGSELYKEWYLKQFTEFDTELANKHLDMAGLDKRDDEGFRLGPDGKRFTLVFLVADVFGLQYPDAMELIAGYAADVGLDIQVRATDRSRLISLHTANEQDAYLWNCSGGQADAYTAPLCYVPMISNSVSWARLWAEWGVDNTRGEEPPQAVKDIFTAYNEVKAAPTPEEMKNRMGELLDMSMEQFFTIGLVQNNPVFGIARNNMRNVPDPLPIAGQLWFPAPYTAQMYFEGGTNLP</sequence>
<accession>A0A2Z2NRD1</accession>
<dbReference type="Pfam" id="PF00496">
    <property type="entry name" value="SBP_bac_5"/>
    <property type="match status" value="1"/>
</dbReference>
<dbReference type="SUPFAM" id="SSF53850">
    <property type="entry name" value="Periplasmic binding protein-like II"/>
    <property type="match status" value="1"/>
</dbReference>
<keyword evidence="3" id="KW-1185">Reference proteome</keyword>
<dbReference type="KEGG" id="gai:IMCC3135_19940"/>
<dbReference type="Proteomes" id="UP000250079">
    <property type="component" value="Chromosome"/>
</dbReference>
<dbReference type="Gene3D" id="3.10.105.10">
    <property type="entry name" value="Dipeptide-binding Protein, Domain 3"/>
    <property type="match status" value="1"/>
</dbReference>
<dbReference type="RefSeq" id="WP_088919153.1">
    <property type="nucleotide sequence ID" value="NZ_CP018632.1"/>
</dbReference>
<evidence type="ECO:0000313" key="3">
    <source>
        <dbReference type="Proteomes" id="UP000250079"/>
    </source>
</evidence>
<gene>
    <name evidence="2" type="ORF">IMCC3135_19940</name>
</gene>
<evidence type="ECO:0000259" key="1">
    <source>
        <dbReference type="Pfam" id="PF00496"/>
    </source>
</evidence>
<evidence type="ECO:0000313" key="2">
    <source>
        <dbReference type="EMBL" id="ASJ74066.1"/>
    </source>
</evidence>
<organism evidence="2 3">
    <name type="scientific">Granulosicoccus antarcticus IMCC3135</name>
    <dbReference type="NCBI Taxonomy" id="1192854"/>
    <lineage>
        <taxon>Bacteria</taxon>
        <taxon>Pseudomonadati</taxon>
        <taxon>Pseudomonadota</taxon>
        <taxon>Gammaproteobacteria</taxon>
        <taxon>Chromatiales</taxon>
        <taxon>Granulosicoccaceae</taxon>
        <taxon>Granulosicoccus</taxon>
    </lineage>
</organism>
<feature type="domain" description="Solute-binding protein family 5" evidence="1">
    <location>
        <begin position="104"/>
        <end position="525"/>
    </location>
</feature>
<dbReference type="Gene3D" id="3.40.190.10">
    <property type="entry name" value="Periplasmic binding protein-like II"/>
    <property type="match status" value="1"/>
</dbReference>
<proteinExistence type="predicted"/>
<dbReference type="OrthoDB" id="9801912at2"/>